<dbReference type="GO" id="GO:0016763">
    <property type="term" value="F:pentosyltransferase activity"/>
    <property type="evidence" value="ECO:0007669"/>
    <property type="project" value="UniProtKB-ARBA"/>
</dbReference>
<evidence type="ECO:0000256" key="1">
    <source>
        <dbReference type="ARBA" id="ARBA00004167"/>
    </source>
</evidence>
<keyword evidence="2" id="KW-0328">Glycosyltransferase</keyword>
<evidence type="ECO:0000256" key="7">
    <source>
        <dbReference type="ARBA" id="ARBA00023180"/>
    </source>
</evidence>
<organism evidence="9">
    <name type="scientific">Chlamydomonas leiostraca</name>
    <dbReference type="NCBI Taxonomy" id="1034604"/>
    <lineage>
        <taxon>Eukaryota</taxon>
        <taxon>Viridiplantae</taxon>
        <taxon>Chlorophyta</taxon>
        <taxon>core chlorophytes</taxon>
        <taxon>Chlorophyceae</taxon>
        <taxon>CS clade</taxon>
        <taxon>Chlamydomonadales</taxon>
        <taxon>Chlamydomonadaceae</taxon>
        <taxon>Chlamydomonas</taxon>
    </lineage>
</organism>
<protein>
    <recommendedName>
        <fullName evidence="8">Glycosyltransferase 61 catalytic domain-containing protein</fullName>
    </recommendedName>
</protein>
<dbReference type="GO" id="GO:0005794">
    <property type="term" value="C:Golgi apparatus"/>
    <property type="evidence" value="ECO:0007669"/>
    <property type="project" value="UniProtKB-ARBA"/>
</dbReference>
<dbReference type="EMBL" id="HBFB01034833">
    <property type="protein sequence ID" value="CAD8695370.1"/>
    <property type="molecule type" value="Transcribed_RNA"/>
</dbReference>
<evidence type="ECO:0000256" key="6">
    <source>
        <dbReference type="ARBA" id="ARBA00023136"/>
    </source>
</evidence>
<keyword evidence="3" id="KW-0808">Transferase</keyword>
<dbReference type="PANTHER" id="PTHR20961">
    <property type="entry name" value="GLYCOSYLTRANSFERASE"/>
    <property type="match status" value="1"/>
</dbReference>
<proteinExistence type="predicted"/>
<evidence type="ECO:0000256" key="2">
    <source>
        <dbReference type="ARBA" id="ARBA00022676"/>
    </source>
</evidence>
<sequence length="299" mass="33730">MQVVAADRWGQGHFFEVLRRLSWPFPVLFMEDRPWPNNTCLRTMINNKHPGSSLFSYTGVGRRNDCKGPLFQAFTRWLRDLFPDVMSDSRKAAPCLNVTLPPGVRDPLAPRDQGRFIPKRPLVRNVVWMSRRDFEAMHLAEHPLSSWQSQRIIDNEPDLVAALHKAVLEWNARACFRQHSRKTIPAGETCRDSLLAFEFKDLEPFDAPLFPDQLSALGQASVLVGLHGAALANTYWMEPGKGAVIEILHNVPGQYHYDNMARWLGHTYQAVSCGGSSVKIEQAVAALKAAMDDVATRVK</sequence>
<evidence type="ECO:0000256" key="3">
    <source>
        <dbReference type="ARBA" id="ARBA00022679"/>
    </source>
</evidence>
<gene>
    <name evidence="9" type="ORF">CLEI1391_LOCUS19556</name>
</gene>
<feature type="domain" description="Glycosyltransferase 61 catalytic" evidence="8">
    <location>
        <begin position="93"/>
        <end position="243"/>
    </location>
</feature>
<dbReference type="Pfam" id="PF04577">
    <property type="entry name" value="Glyco_transf_61"/>
    <property type="match status" value="1"/>
</dbReference>
<keyword evidence="5" id="KW-1133">Transmembrane helix</keyword>
<dbReference type="InterPro" id="IPR049625">
    <property type="entry name" value="Glyco_transf_61_cat"/>
</dbReference>
<reference evidence="9" key="1">
    <citation type="submission" date="2021-01" db="EMBL/GenBank/DDBJ databases">
        <authorList>
            <person name="Corre E."/>
            <person name="Pelletier E."/>
            <person name="Niang G."/>
            <person name="Scheremetjew M."/>
            <person name="Finn R."/>
            <person name="Kale V."/>
            <person name="Holt S."/>
            <person name="Cochrane G."/>
            <person name="Meng A."/>
            <person name="Brown T."/>
            <person name="Cohen L."/>
        </authorList>
    </citation>
    <scope>NUCLEOTIDE SEQUENCE</scope>
    <source>
        <strain evidence="9">SAG 11-49</strain>
    </source>
</reference>
<keyword evidence="6" id="KW-0472">Membrane</keyword>
<evidence type="ECO:0000313" key="9">
    <source>
        <dbReference type="EMBL" id="CAD8695370.1"/>
    </source>
</evidence>
<evidence type="ECO:0000256" key="4">
    <source>
        <dbReference type="ARBA" id="ARBA00022692"/>
    </source>
</evidence>
<keyword evidence="7" id="KW-0325">Glycoprotein</keyword>
<keyword evidence="4" id="KW-0812">Transmembrane</keyword>
<accession>A0A7S0S5J2</accession>
<dbReference type="InterPro" id="IPR007657">
    <property type="entry name" value="Glycosyltransferase_61"/>
</dbReference>
<evidence type="ECO:0000259" key="8">
    <source>
        <dbReference type="Pfam" id="PF04577"/>
    </source>
</evidence>
<dbReference type="GO" id="GO:0016020">
    <property type="term" value="C:membrane"/>
    <property type="evidence" value="ECO:0007669"/>
    <property type="project" value="UniProtKB-SubCell"/>
</dbReference>
<dbReference type="PANTHER" id="PTHR20961:SF38">
    <property type="entry name" value="PROTEIN O-LINKED-MANNOSE BETA-1,4-N-ACETYLGLUCOSAMINYLTRANSFERASE 2"/>
    <property type="match status" value="1"/>
</dbReference>
<evidence type="ECO:0000256" key="5">
    <source>
        <dbReference type="ARBA" id="ARBA00022989"/>
    </source>
</evidence>
<comment type="subcellular location">
    <subcellularLocation>
        <location evidence="1">Membrane</location>
        <topology evidence="1">Single-pass membrane protein</topology>
    </subcellularLocation>
</comment>
<name>A0A7S0S5J2_9CHLO</name>
<dbReference type="AlphaFoldDB" id="A0A7S0S5J2"/>